<reference evidence="1" key="2">
    <citation type="journal article" date="2015" name="Data Brief">
        <title>Shoot transcriptome of the giant reed, Arundo donax.</title>
        <authorList>
            <person name="Barrero R.A."/>
            <person name="Guerrero F.D."/>
            <person name="Moolhuijzen P."/>
            <person name="Goolsby J.A."/>
            <person name="Tidwell J."/>
            <person name="Bellgard S.E."/>
            <person name="Bellgard M.I."/>
        </authorList>
    </citation>
    <scope>NUCLEOTIDE SEQUENCE</scope>
    <source>
        <tissue evidence="1">Shoot tissue taken approximately 20 cm above the soil surface</tissue>
    </source>
</reference>
<accession>A0A0A9ACQ0</accession>
<organism evidence="1">
    <name type="scientific">Arundo donax</name>
    <name type="common">Giant reed</name>
    <name type="synonym">Donax arundinaceus</name>
    <dbReference type="NCBI Taxonomy" id="35708"/>
    <lineage>
        <taxon>Eukaryota</taxon>
        <taxon>Viridiplantae</taxon>
        <taxon>Streptophyta</taxon>
        <taxon>Embryophyta</taxon>
        <taxon>Tracheophyta</taxon>
        <taxon>Spermatophyta</taxon>
        <taxon>Magnoliopsida</taxon>
        <taxon>Liliopsida</taxon>
        <taxon>Poales</taxon>
        <taxon>Poaceae</taxon>
        <taxon>PACMAD clade</taxon>
        <taxon>Arundinoideae</taxon>
        <taxon>Arundineae</taxon>
        <taxon>Arundo</taxon>
    </lineage>
</organism>
<dbReference type="EMBL" id="GBRH01248466">
    <property type="protein sequence ID" value="JAD49429.1"/>
    <property type="molecule type" value="Transcribed_RNA"/>
</dbReference>
<reference evidence="1" key="1">
    <citation type="submission" date="2014-09" db="EMBL/GenBank/DDBJ databases">
        <authorList>
            <person name="Magalhaes I.L.F."/>
            <person name="Oliveira U."/>
            <person name="Santos F.R."/>
            <person name="Vidigal T.H.D.A."/>
            <person name="Brescovit A.D."/>
            <person name="Santos A.J."/>
        </authorList>
    </citation>
    <scope>NUCLEOTIDE SEQUENCE</scope>
    <source>
        <tissue evidence="1">Shoot tissue taken approximately 20 cm above the soil surface</tissue>
    </source>
</reference>
<protein>
    <submittedName>
        <fullName evidence="1">Uncharacterized protein</fullName>
    </submittedName>
</protein>
<dbReference type="AlphaFoldDB" id="A0A0A9ACQ0"/>
<name>A0A0A9ACQ0_ARUDO</name>
<evidence type="ECO:0000313" key="1">
    <source>
        <dbReference type="EMBL" id="JAD49429.1"/>
    </source>
</evidence>
<sequence length="42" mass="4849">MCLEVIICMLLLLIFHSVFCIFSWKIATSESFALQMVPEHFG</sequence>
<proteinExistence type="predicted"/>